<dbReference type="PANTHER" id="PTHR46564:SF1">
    <property type="entry name" value="TRANSPOSASE"/>
    <property type="match status" value="1"/>
</dbReference>
<accession>A0A6G0XJ26</accession>
<dbReference type="SUPFAM" id="SSF46689">
    <property type="entry name" value="Homeodomain-like"/>
    <property type="match status" value="1"/>
</dbReference>
<dbReference type="NCBIfam" id="NF033545">
    <property type="entry name" value="transpos_IS630"/>
    <property type="match status" value="1"/>
</dbReference>
<dbReference type="InterPro" id="IPR036397">
    <property type="entry name" value="RNaseH_sf"/>
</dbReference>
<evidence type="ECO:0000313" key="2">
    <source>
        <dbReference type="EMBL" id="KAF0740303.1"/>
    </source>
</evidence>
<organism evidence="2 3">
    <name type="scientific">Aphanomyces euteiches</name>
    <dbReference type="NCBI Taxonomy" id="100861"/>
    <lineage>
        <taxon>Eukaryota</taxon>
        <taxon>Sar</taxon>
        <taxon>Stramenopiles</taxon>
        <taxon>Oomycota</taxon>
        <taxon>Saprolegniomycetes</taxon>
        <taxon>Saprolegniales</taxon>
        <taxon>Verrucalvaceae</taxon>
        <taxon>Aphanomyces</taxon>
    </lineage>
</organism>
<dbReference type="Pfam" id="PF13358">
    <property type="entry name" value="DDE_3"/>
    <property type="match status" value="1"/>
</dbReference>
<name>A0A6G0XJ26_9STRA</name>
<dbReference type="AlphaFoldDB" id="A0A6G0XJ26"/>
<dbReference type="EMBL" id="VJMJ01000053">
    <property type="protein sequence ID" value="KAF0740303.1"/>
    <property type="molecule type" value="Genomic_DNA"/>
</dbReference>
<dbReference type="PANTHER" id="PTHR46564">
    <property type="entry name" value="TRANSPOSASE"/>
    <property type="match status" value="1"/>
</dbReference>
<gene>
    <name evidence="2" type="ORF">Ae201684_004302</name>
</gene>
<reference evidence="2 3" key="1">
    <citation type="submission" date="2019-07" db="EMBL/GenBank/DDBJ databases">
        <title>Genomics analysis of Aphanomyces spp. identifies a new class of oomycete effector associated with host adaptation.</title>
        <authorList>
            <person name="Gaulin E."/>
        </authorList>
    </citation>
    <scope>NUCLEOTIDE SEQUENCE [LARGE SCALE GENOMIC DNA]</scope>
    <source>
        <strain evidence="2 3">ATCC 201684</strain>
    </source>
</reference>
<sequence length="360" mass="42085">MILGHVQQQHASKNTIIHALYAFYYLGMKRQVIARVFHKSVTTISNWIQRYEETGDHARLHAKQSRGFTKEQKEWIIHFYENAPMSFLDKAKRAFETQFKQPTAISSVWRIIHSYGLTWKLLERRAIHIKENDITRFFNELSSIDWGHLNLQFLDEVSFDSRGMLRKRGYALKGRKLCFRGEFERRPRVSLLCFIDVTGFVQVFDTEGTFDRAKFVNCCVLQASKVQRYPGRGSIWILDGAAIHCHHDIVNLLRSFGIVPIFLPAYCAFFNPIEFAFGLVKMAFRRGFVETKTKELTLYILGIMQQFKKFDMTKTFEHCGYTAQGRFDPSMRLSDENIFNETSSAIDESKLDFVECETQE</sequence>
<dbReference type="GO" id="GO:0003676">
    <property type="term" value="F:nucleic acid binding"/>
    <property type="evidence" value="ECO:0007669"/>
    <property type="project" value="InterPro"/>
</dbReference>
<dbReference type="Proteomes" id="UP000481153">
    <property type="component" value="Unassembled WGS sequence"/>
</dbReference>
<dbReference type="Pfam" id="PF13384">
    <property type="entry name" value="HTH_23"/>
    <property type="match status" value="1"/>
</dbReference>
<dbReference type="InterPro" id="IPR009057">
    <property type="entry name" value="Homeodomain-like_sf"/>
</dbReference>
<feature type="domain" description="Tc1-like transposase DDE" evidence="1">
    <location>
        <begin position="151"/>
        <end position="287"/>
    </location>
</feature>
<dbReference type="Gene3D" id="3.30.420.10">
    <property type="entry name" value="Ribonuclease H-like superfamily/Ribonuclease H"/>
    <property type="match status" value="1"/>
</dbReference>
<evidence type="ECO:0000259" key="1">
    <source>
        <dbReference type="Pfam" id="PF13358"/>
    </source>
</evidence>
<protein>
    <recommendedName>
        <fullName evidence="1">Tc1-like transposase DDE domain-containing protein</fullName>
    </recommendedName>
</protein>
<comment type="caution">
    <text evidence="2">The sequence shown here is derived from an EMBL/GenBank/DDBJ whole genome shotgun (WGS) entry which is preliminary data.</text>
</comment>
<dbReference type="VEuPathDB" id="FungiDB:AeMF1_008268"/>
<proteinExistence type="predicted"/>
<keyword evidence="3" id="KW-1185">Reference proteome</keyword>
<evidence type="ECO:0000313" key="3">
    <source>
        <dbReference type="Proteomes" id="UP000481153"/>
    </source>
</evidence>
<dbReference type="InterPro" id="IPR047655">
    <property type="entry name" value="Transpos_IS630-like"/>
</dbReference>
<dbReference type="InterPro" id="IPR038717">
    <property type="entry name" value="Tc1-like_DDE_dom"/>
</dbReference>